<protein>
    <submittedName>
        <fullName evidence="1">Uncharacterized protein</fullName>
    </submittedName>
</protein>
<reference evidence="1" key="1">
    <citation type="submission" date="2019-08" db="EMBL/GenBank/DDBJ databases">
        <authorList>
            <person name="Kucharzyk K."/>
            <person name="Murdoch R.W."/>
            <person name="Higgins S."/>
            <person name="Loffler F."/>
        </authorList>
    </citation>
    <scope>NUCLEOTIDE SEQUENCE</scope>
</reference>
<name>A0A644WS27_9ZZZZ</name>
<dbReference type="AlphaFoldDB" id="A0A644WS27"/>
<proteinExistence type="predicted"/>
<dbReference type="InterPro" id="IPR058512">
    <property type="entry name" value="DUF8199"/>
</dbReference>
<dbReference type="Pfam" id="PF26622">
    <property type="entry name" value="DUF8199"/>
    <property type="match status" value="1"/>
</dbReference>
<gene>
    <name evidence="1" type="ORF">SDC9_52778</name>
</gene>
<evidence type="ECO:0000313" key="1">
    <source>
        <dbReference type="EMBL" id="MPM06477.1"/>
    </source>
</evidence>
<accession>A0A644WS27</accession>
<organism evidence="1">
    <name type="scientific">bioreactor metagenome</name>
    <dbReference type="NCBI Taxonomy" id="1076179"/>
    <lineage>
        <taxon>unclassified sequences</taxon>
        <taxon>metagenomes</taxon>
        <taxon>ecological metagenomes</taxon>
    </lineage>
</organism>
<sequence length="135" mass="15126">MLNKIIRYFLDNKVITILKRMKRFTAILLLLFMLMSAVQPVLAMHFCGDKLYSFSLLQGTGNSGVCCENNAAKENKDPLQGHLPKGEADHRVTLDDTHASCCDTQLLQPGTDDYQTKTEQSVILIGVLNKKLNQL</sequence>
<comment type="caution">
    <text evidence="1">The sequence shown here is derived from an EMBL/GenBank/DDBJ whole genome shotgun (WGS) entry which is preliminary data.</text>
</comment>
<dbReference type="EMBL" id="VSSQ01001232">
    <property type="protein sequence ID" value="MPM06477.1"/>
    <property type="molecule type" value="Genomic_DNA"/>
</dbReference>